<accession>A0A1G2U0V3</accession>
<keyword evidence="2 5" id="KW-0689">Ribosomal protein</keyword>
<gene>
    <name evidence="5" type="ORF">A3A96_03865</name>
</gene>
<dbReference type="STRING" id="1802758.A3A96_03865"/>
<dbReference type="InterPro" id="IPR012678">
    <property type="entry name" value="Ribosomal_uL23/eL15/eS24_sf"/>
</dbReference>
<dbReference type="Proteomes" id="UP000177707">
    <property type="component" value="Unassembled WGS sequence"/>
</dbReference>
<dbReference type="InterPro" id="IPR012677">
    <property type="entry name" value="Nucleotide-bd_a/b_plait_sf"/>
</dbReference>
<dbReference type="GO" id="GO:0003735">
    <property type="term" value="F:structural constituent of ribosome"/>
    <property type="evidence" value="ECO:0007669"/>
    <property type="project" value="InterPro"/>
</dbReference>
<reference evidence="5 6" key="1">
    <citation type="journal article" date="2016" name="Nat. Commun.">
        <title>Thousands of microbial genomes shed light on interconnected biogeochemical processes in an aquifer system.</title>
        <authorList>
            <person name="Anantharaman K."/>
            <person name="Brown C.T."/>
            <person name="Hug L.A."/>
            <person name="Sharon I."/>
            <person name="Castelle C.J."/>
            <person name="Probst A.J."/>
            <person name="Thomas B.C."/>
            <person name="Singh A."/>
            <person name="Wilkins M.J."/>
            <person name="Karaoz U."/>
            <person name="Brodie E.L."/>
            <person name="Williams K.H."/>
            <person name="Hubbard S.S."/>
            <person name="Banfield J.F."/>
        </authorList>
    </citation>
    <scope>NUCLEOTIDE SEQUENCE [LARGE SCALE GENOMIC DNA]</scope>
</reference>
<evidence type="ECO:0000313" key="5">
    <source>
        <dbReference type="EMBL" id="OHB02540.1"/>
    </source>
</evidence>
<dbReference type="AlphaFoldDB" id="A0A1G2U0V3"/>
<dbReference type="GO" id="GO:1990904">
    <property type="term" value="C:ribonucleoprotein complex"/>
    <property type="evidence" value="ECO:0007669"/>
    <property type="project" value="UniProtKB-KW"/>
</dbReference>
<evidence type="ECO:0000256" key="1">
    <source>
        <dbReference type="ARBA" id="ARBA00006700"/>
    </source>
</evidence>
<evidence type="ECO:0000256" key="3">
    <source>
        <dbReference type="ARBA" id="ARBA00023274"/>
    </source>
</evidence>
<dbReference type="GO" id="GO:0006412">
    <property type="term" value="P:translation"/>
    <property type="evidence" value="ECO:0007669"/>
    <property type="project" value="InterPro"/>
</dbReference>
<sequence>MATDLKAKYANILLRPRITEKASFMMETNVHSFEISPLATKKQVAEAVKAFYKVSPVKVNIVKNPTKKVFIRGKKGKKAGVKKAYVYLKKDDKLE</sequence>
<organism evidence="5 6">
    <name type="scientific">Candidatus Zambryskibacteria bacterium RIFCSPLOWO2_01_FULL_39_39</name>
    <dbReference type="NCBI Taxonomy" id="1802758"/>
    <lineage>
        <taxon>Bacteria</taxon>
        <taxon>Candidatus Zambryskiibacteriota</taxon>
    </lineage>
</organism>
<evidence type="ECO:0000313" key="6">
    <source>
        <dbReference type="Proteomes" id="UP000177707"/>
    </source>
</evidence>
<evidence type="ECO:0000256" key="4">
    <source>
        <dbReference type="ARBA" id="ARBA00035481"/>
    </source>
</evidence>
<proteinExistence type="inferred from homology"/>
<dbReference type="InterPro" id="IPR013025">
    <property type="entry name" value="Ribosomal_uL23-like"/>
</dbReference>
<dbReference type="SUPFAM" id="SSF54189">
    <property type="entry name" value="Ribosomal proteins S24e, L23 and L15e"/>
    <property type="match status" value="1"/>
</dbReference>
<protein>
    <recommendedName>
        <fullName evidence="4">50S ribosomal protein L23</fullName>
    </recommendedName>
</protein>
<evidence type="ECO:0000256" key="2">
    <source>
        <dbReference type="ARBA" id="ARBA00022980"/>
    </source>
</evidence>
<keyword evidence="3" id="KW-0687">Ribonucleoprotein</keyword>
<name>A0A1G2U0V3_9BACT</name>
<dbReference type="Gene3D" id="3.30.70.330">
    <property type="match status" value="1"/>
</dbReference>
<comment type="similarity">
    <text evidence="1">Belongs to the universal ribosomal protein uL23 family.</text>
</comment>
<dbReference type="Pfam" id="PF00276">
    <property type="entry name" value="Ribosomal_L23"/>
    <property type="match status" value="1"/>
</dbReference>
<dbReference type="GO" id="GO:0005840">
    <property type="term" value="C:ribosome"/>
    <property type="evidence" value="ECO:0007669"/>
    <property type="project" value="UniProtKB-KW"/>
</dbReference>
<comment type="caution">
    <text evidence="5">The sequence shown here is derived from an EMBL/GenBank/DDBJ whole genome shotgun (WGS) entry which is preliminary data.</text>
</comment>
<dbReference type="EMBL" id="MHWB01000003">
    <property type="protein sequence ID" value="OHB02540.1"/>
    <property type="molecule type" value="Genomic_DNA"/>
</dbReference>